<proteinExistence type="predicted"/>
<evidence type="ECO:0000313" key="1">
    <source>
        <dbReference type="EMBL" id="NML33282.1"/>
    </source>
</evidence>
<name>A0A7X9X9C7_9BURK</name>
<comment type="caution">
    <text evidence="1">The sequence shown here is derived from an EMBL/GenBank/DDBJ whole genome shotgun (WGS) entry which is preliminary data.</text>
</comment>
<dbReference type="EMBL" id="JABBFZ010000013">
    <property type="protein sequence ID" value="NML33282.1"/>
    <property type="molecule type" value="Genomic_DNA"/>
</dbReference>
<evidence type="ECO:0000313" key="2">
    <source>
        <dbReference type="Proteomes" id="UP000583127"/>
    </source>
</evidence>
<protein>
    <submittedName>
        <fullName evidence="1">Uncharacterized protein</fullName>
    </submittedName>
</protein>
<organism evidence="1 2">
    <name type="scientific">Paraburkholderia antibiotica</name>
    <dbReference type="NCBI Taxonomy" id="2728839"/>
    <lineage>
        <taxon>Bacteria</taxon>
        <taxon>Pseudomonadati</taxon>
        <taxon>Pseudomonadota</taxon>
        <taxon>Betaproteobacteria</taxon>
        <taxon>Burkholderiales</taxon>
        <taxon>Burkholderiaceae</taxon>
        <taxon>Paraburkholderia</taxon>
    </lineage>
</organism>
<reference evidence="1 2" key="1">
    <citation type="submission" date="2020-04" db="EMBL/GenBank/DDBJ databases">
        <title>Paraburkholderia sp. G-4-1-8 isolated from soil.</title>
        <authorList>
            <person name="Dahal R.H."/>
        </authorList>
    </citation>
    <scope>NUCLEOTIDE SEQUENCE [LARGE SCALE GENOMIC DNA]</scope>
    <source>
        <strain evidence="1 2">G-4-1-8</strain>
    </source>
</reference>
<accession>A0A7X9X9C7</accession>
<sequence>MTQTNMTLWQAIDTLVQQIPFTRANIEHVLATQLFEEDSSRNPILNREFRFYIGGPVKLSDGMTISKVDLRIRHKPGHPGFLVLNLDGACTDLNAVREHYGDLKVTDRPRGISLDEVTSYSAVLQWGKLSFSFKERNPNCLSSVAFKPVLLDVDSTVK</sequence>
<dbReference type="Proteomes" id="UP000583127">
    <property type="component" value="Unassembled WGS sequence"/>
</dbReference>
<gene>
    <name evidence="1" type="ORF">HHL14_20890</name>
</gene>
<keyword evidence="2" id="KW-1185">Reference proteome</keyword>
<dbReference type="AlphaFoldDB" id="A0A7X9X9C7"/>